<keyword evidence="9" id="KW-0677">Repeat</keyword>
<evidence type="ECO:0000256" key="8">
    <source>
        <dbReference type="ARBA" id="ARBA00022679"/>
    </source>
</evidence>
<dbReference type="FunFam" id="3.30.450.20:FF:000099">
    <property type="entry name" value="Sensory box sensor histidine kinase"/>
    <property type="match status" value="1"/>
</dbReference>
<dbReference type="InterPro" id="IPR001610">
    <property type="entry name" value="PAC"/>
</dbReference>
<dbReference type="NCBIfam" id="TIGR00229">
    <property type="entry name" value="sensory_box"/>
    <property type="match status" value="1"/>
</dbReference>
<keyword evidence="3" id="KW-0600">Photoreceptor protein</keyword>
<sequence>MKFEQSSGPPAGEEPSVAFGDEDARVRILDSYKIDALDDDDELLAITRFAARLCQAPVAFVSMVERDVQRFLTHEGLDLRTTPRKQSFCAHTMMRGEEMIVTDASSDPRFADNELVTGEPHVRFYAGAPLISPEGAPLGALCVIDDKPRPEGLDPLQIEGLQVLARAVMRRLDARRKGLAAVTREAEGARAMREIADLLPAIIWSADGDGTFDYFNSRWREVTGIDGPNCTDDWRPVVHPDDSDRVFADWGECYDAGQPFESEYRLKQADGSFRWTLSRALAIRNPDGSVRRWYGTLTDIDSSHRVSESRDLLARELSHRIKNIFAVVAGLVSIRARRHEAARPFADELIDAIRALGRAHDFVRPVEGAKGDSLRGLMTELMAPYSDGGERIVIGGKDCSIGPRAATPLALIFHELATNSAKYGALSVEGGKVAIEIDCPEGDGEAGITWRERGGPSTDAPGAEGFGSRLVQMSIEGQLGGRMERRFLPHGLEVDLAIPVSAIRS</sequence>
<keyword evidence="8" id="KW-0808">Transferase</keyword>
<keyword evidence="6" id="KW-0285">Flavoprotein</keyword>
<dbReference type="InterPro" id="IPR035965">
    <property type="entry name" value="PAS-like_dom_sf"/>
</dbReference>
<evidence type="ECO:0000256" key="11">
    <source>
        <dbReference type="ARBA" id="ARBA00022777"/>
    </source>
</evidence>
<dbReference type="GO" id="GO:0004673">
    <property type="term" value="F:protein histidine kinase activity"/>
    <property type="evidence" value="ECO:0007669"/>
    <property type="project" value="UniProtKB-EC"/>
</dbReference>
<keyword evidence="19" id="KW-1185">Reference proteome</keyword>
<dbReference type="PANTHER" id="PTHR41523">
    <property type="entry name" value="TWO-COMPONENT SYSTEM SENSOR PROTEIN"/>
    <property type="match status" value="1"/>
</dbReference>
<evidence type="ECO:0000256" key="13">
    <source>
        <dbReference type="ARBA" id="ARBA00022991"/>
    </source>
</evidence>
<dbReference type="PROSITE" id="PS50112">
    <property type="entry name" value="PAS"/>
    <property type="match status" value="1"/>
</dbReference>
<evidence type="ECO:0000313" key="18">
    <source>
        <dbReference type="EMBL" id="MCT2559963.1"/>
    </source>
</evidence>
<dbReference type="EMBL" id="JAOAMV010000007">
    <property type="protein sequence ID" value="MCT2559963.1"/>
    <property type="molecule type" value="Genomic_DNA"/>
</dbReference>
<evidence type="ECO:0000256" key="10">
    <source>
        <dbReference type="ARBA" id="ARBA00022741"/>
    </source>
</evidence>
<comment type="catalytic activity">
    <reaction evidence="1">
        <text>ATP + protein L-histidine = ADP + protein N-phospho-L-histidine.</text>
        <dbReference type="EC" id="2.7.13.3"/>
    </reaction>
</comment>
<keyword evidence="4" id="KW-0597">Phosphoprotein</keyword>
<dbReference type="InterPro" id="IPR011102">
    <property type="entry name" value="Sig_transdc_His_kinase_HWE"/>
</dbReference>
<keyword evidence="12" id="KW-0067">ATP-binding</keyword>
<reference evidence="18" key="1">
    <citation type="submission" date="2022-09" db="EMBL/GenBank/DDBJ databases">
        <title>The genome sequence of Tsuneonella sp. YG55.</title>
        <authorList>
            <person name="Liu Y."/>
        </authorList>
    </citation>
    <scope>NUCLEOTIDE SEQUENCE</scope>
    <source>
        <strain evidence="18">YG55</strain>
    </source>
</reference>
<evidence type="ECO:0000256" key="9">
    <source>
        <dbReference type="ARBA" id="ARBA00022737"/>
    </source>
</evidence>
<keyword evidence="5" id="KW-0716">Sensory transduction</keyword>
<dbReference type="GO" id="GO:0009881">
    <property type="term" value="F:photoreceptor activity"/>
    <property type="evidence" value="ECO:0007669"/>
    <property type="project" value="UniProtKB-KW"/>
</dbReference>
<dbReference type="Proteomes" id="UP001142648">
    <property type="component" value="Unassembled WGS sequence"/>
</dbReference>
<dbReference type="InterPro" id="IPR013655">
    <property type="entry name" value="PAS_fold_3"/>
</dbReference>
<dbReference type="Gene3D" id="3.30.450.20">
    <property type="entry name" value="PAS domain"/>
    <property type="match status" value="1"/>
</dbReference>
<dbReference type="SMART" id="SM00086">
    <property type="entry name" value="PAC"/>
    <property type="match status" value="1"/>
</dbReference>
<evidence type="ECO:0000256" key="12">
    <source>
        <dbReference type="ARBA" id="ARBA00022840"/>
    </source>
</evidence>
<dbReference type="PROSITE" id="PS50113">
    <property type="entry name" value="PAC"/>
    <property type="match status" value="1"/>
</dbReference>
<protein>
    <recommendedName>
        <fullName evidence="2">histidine kinase</fullName>
        <ecNumber evidence="2">2.7.13.3</ecNumber>
    </recommendedName>
</protein>
<evidence type="ECO:0000256" key="7">
    <source>
        <dbReference type="ARBA" id="ARBA00022643"/>
    </source>
</evidence>
<keyword evidence="11" id="KW-0418">Kinase</keyword>
<evidence type="ECO:0000256" key="3">
    <source>
        <dbReference type="ARBA" id="ARBA00022543"/>
    </source>
</evidence>
<evidence type="ECO:0000256" key="5">
    <source>
        <dbReference type="ARBA" id="ARBA00022606"/>
    </source>
</evidence>
<dbReference type="EC" id="2.7.13.3" evidence="2"/>
<dbReference type="GO" id="GO:0005524">
    <property type="term" value="F:ATP binding"/>
    <property type="evidence" value="ECO:0007669"/>
    <property type="project" value="UniProtKB-KW"/>
</dbReference>
<evidence type="ECO:0000256" key="14">
    <source>
        <dbReference type="ARBA" id="ARBA00023026"/>
    </source>
</evidence>
<dbReference type="InterPro" id="IPR029016">
    <property type="entry name" value="GAF-like_dom_sf"/>
</dbReference>
<dbReference type="Pfam" id="PF07536">
    <property type="entry name" value="HWE_HK"/>
    <property type="match status" value="1"/>
</dbReference>
<feature type="domain" description="PAC" evidence="17">
    <location>
        <begin position="260"/>
        <end position="312"/>
    </location>
</feature>
<dbReference type="SMART" id="SM00911">
    <property type="entry name" value="HWE_HK"/>
    <property type="match status" value="1"/>
</dbReference>
<keyword evidence="10" id="KW-0547">Nucleotide-binding</keyword>
<dbReference type="Gene3D" id="3.30.565.10">
    <property type="entry name" value="Histidine kinase-like ATPase, C-terminal domain"/>
    <property type="match status" value="1"/>
</dbReference>
<evidence type="ECO:0000259" key="16">
    <source>
        <dbReference type="PROSITE" id="PS50112"/>
    </source>
</evidence>
<dbReference type="InterPro" id="IPR036890">
    <property type="entry name" value="HATPase_C_sf"/>
</dbReference>
<dbReference type="SMART" id="SM00065">
    <property type="entry name" value="GAF"/>
    <property type="match status" value="1"/>
</dbReference>
<dbReference type="RefSeq" id="WP_259963045.1">
    <property type="nucleotide sequence ID" value="NZ_JAOAMV010000007.1"/>
</dbReference>
<dbReference type="Pfam" id="PF01590">
    <property type="entry name" value="GAF"/>
    <property type="match status" value="1"/>
</dbReference>
<dbReference type="CDD" id="cd00130">
    <property type="entry name" value="PAS"/>
    <property type="match status" value="1"/>
</dbReference>
<dbReference type="SUPFAM" id="SSF55785">
    <property type="entry name" value="PYP-like sensor domain (PAS domain)"/>
    <property type="match status" value="1"/>
</dbReference>
<accession>A0A9X2W3I4</accession>
<evidence type="ECO:0000256" key="1">
    <source>
        <dbReference type="ARBA" id="ARBA00000085"/>
    </source>
</evidence>
<evidence type="ECO:0000256" key="4">
    <source>
        <dbReference type="ARBA" id="ARBA00022553"/>
    </source>
</evidence>
<gene>
    <name evidence="18" type="ORF">N0B51_13350</name>
</gene>
<name>A0A9X2W3I4_9SPHN</name>
<evidence type="ECO:0000313" key="19">
    <source>
        <dbReference type="Proteomes" id="UP001142648"/>
    </source>
</evidence>
<organism evidence="18 19">
    <name type="scientific">Tsuneonella litorea</name>
    <dbReference type="NCBI Taxonomy" id="2976475"/>
    <lineage>
        <taxon>Bacteria</taxon>
        <taxon>Pseudomonadati</taxon>
        <taxon>Pseudomonadota</taxon>
        <taxon>Alphaproteobacteria</taxon>
        <taxon>Sphingomonadales</taxon>
        <taxon>Erythrobacteraceae</taxon>
        <taxon>Tsuneonella</taxon>
    </lineage>
</organism>
<dbReference type="AlphaFoldDB" id="A0A9X2W3I4"/>
<dbReference type="InterPro" id="IPR000700">
    <property type="entry name" value="PAS-assoc_C"/>
</dbReference>
<evidence type="ECO:0000256" key="15">
    <source>
        <dbReference type="ARBA" id="ARBA00023170"/>
    </source>
</evidence>
<dbReference type="Gene3D" id="3.30.450.40">
    <property type="match status" value="1"/>
</dbReference>
<dbReference type="InterPro" id="IPR000014">
    <property type="entry name" value="PAS"/>
</dbReference>
<evidence type="ECO:0000256" key="2">
    <source>
        <dbReference type="ARBA" id="ARBA00012438"/>
    </source>
</evidence>
<evidence type="ECO:0000256" key="6">
    <source>
        <dbReference type="ARBA" id="ARBA00022630"/>
    </source>
</evidence>
<keyword evidence="13" id="KW-0157">Chromophore</keyword>
<dbReference type="InterPro" id="IPR003018">
    <property type="entry name" value="GAF"/>
</dbReference>
<keyword evidence="14" id="KW-0843">Virulence</keyword>
<dbReference type="SUPFAM" id="SSF55781">
    <property type="entry name" value="GAF domain-like"/>
    <property type="match status" value="1"/>
</dbReference>
<proteinExistence type="predicted"/>
<feature type="domain" description="PAS" evidence="16">
    <location>
        <begin position="188"/>
        <end position="246"/>
    </location>
</feature>
<keyword evidence="15" id="KW-0675">Receptor</keyword>
<keyword evidence="7" id="KW-0288">FMN</keyword>
<dbReference type="Pfam" id="PF08447">
    <property type="entry name" value="PAS_3"/>
    <property type="match status" value="1"/>
</dbReference>
<dbReference type="PANTHER" id="PTHR41523:SF8">
    <property type="entry name" value="ETHYLENE RESPONSE SENSOR PROTEIN"/>
    <property type="match status" value="1"/>
</dbReference>
<evidence type="ECO:0000259" key="17">
    <source>
        <dbReference type="PROSITE" id="PS50113"/>
    </source>
</evidence>
<comment type="caution">
    <text evidence="18">The sequence shown here is derived from an EMBL/GenBank/DDBJ whole genome shotgun (WGS) entry which is preliminary data.</text>
</comment>